<dbReference type="OrthoDB" id="5461093at2"/>
<evidence type="ECO:0000313" key="1">
    <source>
        <dbReference type="EMBL" id="QAZ66759.1"/>
    </source>
</evidence>
<evidence type="ECO:0000313" key="2">
    <source>
        <dbReference type="Proteomes" id="UP000293296"/>
    </source>
</evidence>
<sequence length="203" mass="22040">MPAVAGRREHPMETVERAEELWCVDGLTFDEVATRTRVAASTLKRWAERYGWRAKRDEIRQALASIRADTIRLRARLIQNCLASMNAMDAFAVAKMEEMAIKAAEVADKRAEAAPAGLPMREIATESDAVAALEEAVGLRLNAMLASPDKVTLTALREVKQVLDLLKDMRAAAGAAAEKTPGRENGLSADTADRLRALLGGQA</sequence>
<dbReference type="KEGG" id="dcb:C3Y92_05680"/>
<dbReference type="AlphaFoldDB" id="A0A4P6HZE0"/>
<reference evidence="1 2" key="1">
    <citation type="submission" date="2018-02" db="EMBL/GenBank/DDBJ databases">
        <title>Genome sequence of Desulfovibrio carbinolicus DSM 3852.</title>
        <authorList>
            <person name="Wilbanks E."/>
            <person name="Skennerton C.T."/>
            <person name="Orphan V.J."/>
        </authorList>
    </citation>
    <scope>NUCLEOTIDE SEQUENCE [LARGE SCALE GENOMIC DNA]</scope>
    <source>
        <strain evidence="1 2">DSM 3852</strain>
    </source>
</reference>
<accession>A0A4P6HZE0</accession>
<keyword evidence="2" id="KW-1185">Reference proteome</keyword>
<dbReference type="Proteomes" id="UP000293296">
    <property type="component" value="Chromosome"/>
</dbReference>
<name>A0A4P6HZE0_9BACT</name>
<dbReference type="RefSeq" id="WP_129350468.1">
    <property type="nucleotide sequence ID" value="NZ_CP026538.1"/>
</dbReference>
<dbReference type="EMBL" id="CP026538">
    <property type="protein sequence ID" value="QAZ66759.1"/>
    <property type="molecule type" value="Genomic_DNA"/>
</dbReference>
<protein>
    <submittedName>
        <fullName evidence="1">Uncharacterized protein</fullName>
    </submittedName>
</protein>
<gene>
    <name evidence="1" type="ORF">C3Y92_05680</name>
</gene>
<proteinExistence type="predicted"/>
<organism evidence="1 2">
    <name type="scientific">Solidesulfovibrio carbinolicus</name>
    <dbReference type="NCBI Taxonomy" id="296842"/>
    <lineage>
        <taxon>Bacteria</taxon>
        <taxon>Pseudomonadati</taxon>
        <taxon>Thermodesulfobacteriota</taxon>
        <taxon>Desulfovibrionia</taxon>
        <taxon>Desulfovibrionales</taxon>
        <taxon>Desulfovibrionaceae</taxon>
        <taxon>Solidesulfovibrio</taxon>
    </lineage>
</organism>